<organism evidence="1 2">
    <name type="scientific">Pristionchus entomophagus</name>
    <dbReference type="NCBI Taxonomy" id="358040"/>
    <lineage>
        <taxon>Eukaryota</taxon>
        <taxon>Metazoa</taxon>
        <taxon>Ecdysozoa</taxon>
        <taxon>Nematoda</taxon>
        <taxon>Chromadorea</taxon>
        <taxon>Rhabditida</taxon>
        <taxon>Rhabditina</taxon>
        <taxon>Diplogasteromorpha</taxon>
        <taxon>Diplogasteroidea</taxon>
        <taxon>Neodiplogasteridae</taxon>
        <taxon>Pristionchus</taxon>
    </lineage>
</organism>
<dbReference type="EMBL" id="BTSX01000005">
    <property type="protein sequence ID" value="GMS98690.1"/>
    <property type="molecule type" value="Genomic_DNA"/>
</dbReference>
<dbReference type="Proteomes" id="UP001432027">
    <property type="component" value="Unassembled WGS sequence"/>
</dbReference>
<evidence type="ECO:0000313" key="2">
    <source>
        <dbReference type="Proteomes" id="UP001432027"/>
    </source>
</evidence>
<evidence type="ECO:0000313" key="1">
    <source>
        <dbReference type="EMBL" id="GMS98690.1"/>
    </source>
</evidence>
<name>A0AAV5TVX9_9BILA</name>
<feature type="non-terminal residue" evidence="1">
    <location>
        <position position="1"/>
    </location>
</feature>
<dbReference type="AlphaFoldDB" id="A0AAV5TVX9"/>
<gene>
    <name evidence="1" type="ORF">PENTCL1PPCAC_20865</name>
</gene>
<sequence length="149" mass="17043">VTNLNKDTTLKAQKARAANFLNKNWKNLKGIRDKEQLGCSLKSTARKLETRWRIVTFYKNILAKIKPKLGEAKFIEIKKKLWDGDSAGYHDATFAFDMWEKDTLAAIPDAATKTEISKIITNQEKAYTTFDCDKTAWLDSGFGFNRCLK</sequence>
<comment type="caution">
    <text evidence="1">The sequence shown here is derived from an EMBL/GenBank/DDBJ whole genome shotgun (WGS) entry which is preliminary data.</text>
</comment>
<reference evidence="1" key="1">
    <citation type="submission" date="2023-10" db="EMBL/GenBank/DDBJ databases">
        <title>Genome assembly of Pristionchus species.</title>
        <authorList>
            <person name="Yoshida K."/>
            <person name="Sommer R.J."/>
        </authorList>
    </citation>
    <scope>NUCLEOTIDE SEQUENCE</scope>
    <source>
        <strain evidence="1">RS0144</strain>
    </source>
</reference>
<protein>
    <submittedName>
        <fullName evidence="1">Uncharacterized protein</fullName>
    </submittedName>
</protein>
<accession>A0AAV5TVX9</accession>
<keyword evidence="2" id="KW-1185">Reference proteome</keyword>
<proteinExistence type="predicted"/>